<evidence type="ECO:0000256" key="13">
    <source>
        <dbReference type="ARBA" id="ARBA00023010"/>
    </source>
</evidence>
<keyword evidence="5 15" id="KW-1003">Cell membrane</keyword>
<dbReference type="InterPro" id="IPR020937">
    <property type="entry name" value="SecA_CS"/>
</dbReference>
<dbReference type="GO" id="GO:0046872">
    <property type="term" value="F:metal ion binding"/>
    <property type="evidence" value="ECO:0007669"/>
    <property type="project" value="UniProtKB-KW"/>
</dbReference>
<dbReference type="Proteomes" id="UP000034852">
    <property type="component" value="Unassembled WGS sequence"/>
</dbReference>
<dbReference type="SMART" id="SM00957">
    <property type="entry name" value="SecA_DEAD"/>
    <property type="match status" value="1"/>
</dbReference>
<evidence type="ECO:0000256" key="5">
    <source>
        <dbReference type="ARBA" id="ARBA00022475"/>
    </source>
</evidence>
<dbReference type="CDD" id="cd17928">
    <property type="entry name" value="DEXDc_SecA"/>
    <property type="match status" value="1"/>
</dbReference>
<dbReference type="SUPFAM" id="SSF103642">
    <property type="entry name" value="Sec-C motif"/>
    <property type="match status" value="1"/>
</dbReference>
<feature type="binding site" evidence="15">
    <location>
        <position position="106"/>
    </location>
    <ligand>
        <name>ATP</name>
        <dbReference type="ChEBI" id="CHEBI:30616"/>
    </ligand>
</feature>
<dbReference type="InterPro" id="IPR004027">
    <property type="entry name" value="SEC_C_motif"/>
</dbReference>
<gene>
    <name evidence="15" type="primary">secA</name>
    <name evidence="20" type="ORF">US52_C0003G0002</name>
</gene>
<sequence>MDSNERAVNQVKPVIEEIHKYEPTLEKLDIKALREKVEDMQKNMSRLVDQLPEEQKISIKTIQKRSTLPESEKKIQGELMKQLPEFYAIVNEIYKRKVGIHYFDVQFIASTILAQGQKLTELKTGEGKTMVFQLPAFLYALTGRGSHVVTVNDYLAKVGGEYAGHIASELGLSVGIITSQTSYKFITNSEVKKFKGEETYKEMTQLSKEIGQIKISGMRGYNLIECDKRDAYTCNVVYGTNNEFGFDYLRDNMARRLEDIKQSELYFVIIDEADSILIDEARTPLIISAPAAISNEMYVRFASAVKRLTAVEDYTVDEKAHSAVLTEKGIEKMEKILGVKNIWEDYQMAHHLDNSLKAMTLYKKDIDYLVKDGQVLIVDQFTGRVLSGRRYSEGLHQAIEAKERVDIKQESQTLATITFQNFFRLYKIIGGGSGTILTEAEEFYKIYGLDSVSIPTNMPVIREDKTDRVYKNRAAKFKAVAEEIKRVHAIGQPILVGTTSIEDSEYLSGLVDKMGIEHEVLNAKHHEREALIVMKAGKKNAVTIATNMAGRGTDIPLEKGVTEVGGLYVLGTQRHEARRIDNQLRGRSGRQGDPGLSRFFISLDDDIMRIQGGQIVQKLMEMTNIPDEMPIEARLIGRSIESAQKKMENMHFDSRKHVVEYDDVMNQQREIFYSRRRSTLELAERAIGRVLRYPEIITKPLSDPIVVNSREELLDNLQVTLFNELGGVINKHYLNEREDKVDLEKMLDEFLDFGPDSLIAKALDNLRSGKKGTIDKDNKEEINARDVLKEELKKKETSEVREYLEGVIRQINLIKKDELKDNYFELIKTVYLENMDRLWTLHLESIQDLREGIGLRGYAQRDPLVEYKNETYKQFEQFMESVDSSVTRRIFKLDTRTTNRISTMVKPTGLRTNVEEISDILEGTREMVTSINNVLKKQQDKKDSENRKSKTFSNPQKANIGRNDPCWCGSGKKYKKCHGKNI</sequence>
<keyword evidence="4 15" id="KW-0813">Transport</keyword>
<dbReference type="PRINTS" id="PR00906">
    <property type="entry name" value="SECA"/>
</dbReference>
<evidence type="ECO:0000256" key="1">
    <source>
        <dbReference type="ARBA" id="ARBA00001947"/>
    </source>
</evidence>
<dbReference type="Pfam" id="PF07517">
    <property type="entry name" value="SecA_DEAD"/>
    <property type="match status" value="1"/>
</dbReference>
<dbReference type="GO" id="GO:0006605">
    <property type="term" value="P:protein targeting"/>
    <property type="evidence" value="ECO:0007669"/>
    <property type="project" value="UniProtKB-UniRule"/>
</dbReference>
<evidence type="ECO:0000313" key="20">
    <source>
        <dbReference type="EMBL" id="KKQ36261.1"/>
    </source>
</evidence>
<evidence type="ECO:0000256" key="8">
    <source>
        <dbReference type="ARBA" id="ARBA00022741"/>
    </source>
</evidence>
<evidence type="ECO:0000256" key="11">
    <source>
        <dbReference type="ARBA" id="ARBA00022927"/>
    </source>
</evidence>
<dbReference type="GO" id="GO:0005829">
    <property type="term" value="C:cytosol"/>
    <property type="evidence" value="ECO:0007669"/>
    <property type="project" value="TreeGrafter"/>
</dbReference>
<dbReference type="GO" id="GO:0031522">
    <property type="term" value="C:cell envelope Sec protein transport complex"/>
    <property type="evidence" value="ECO:0007669"/>
    <property type="project" value="TreeGrafter"/>
</dbReference>
<protein>
    <recommendedName>
        <fullName evidence="15">Protein translocase subunit SecA</fullName>
        <ecNumber evidence="15">7.4.2.8</ecNumber>
    </recommendedName>
</protein>
<keyword evidence="9" id="KW-0862">Zinc</keyword>
<dbReference type="AlphaFoldDB" id="A0A0G0K6K3"/>
<evidence type="ECO:0000256" key="14">
    <source>
        <dbReference type="ARBA" id="ARBA00023136"/>
    </source>
</evidence>
<evidence type="ECO:0000256" key="15">
    <source>
        <dbReference type="HAMAP-Rule" id="MF_01382"/>
    </source>
</evidence>
<keyword evidence="8 15" id="KW-0547">Nucleotide-binding</keyword>
<dbReference type="InterPro" id="IPR044722">
    <property type="entry name" value="SecA_SF2_C"/>
</dbReference>
<dbReference type="InterPro" id="IPR027417">
    <property type="entry name" value="P-loop_NTPase"/>
</dbReference>
<keyword evidence="6 15" id="KW-0963">Cytoplasm</keyword>
<keyword evidence="10 15" id="KW-0067">ATP-binding</keyword>
<proteinExistence type="inferred from homology"/>
<keyword evidence="11 15" id="KW-0653">Protein transport</keyword>
<evidence type="ECO:0000256" key="3">
    <source>
        <dbReference type="ARBA" id="ARBA00007650"/>
    </source>
</evidence>
<keyword evidence="7" id="KW-0479">Metal-binding</keyword>
<dbReference type="GO" id="GO:0065002">
    <property type="term" value="P:intracellular protein transmembrane transport"/>
    <property type="evidence" value="ECO:0007669"/>
    <property type="project" value="UniProtKB-UniRule"/>
</dbReference>
<dbReference type="EMBL" id="LBTH01000003">
    <property type="protein sequence ID" value="KKQ36261.1"/>
    <property type="molecule type" value="Genomic_DNA"/>
</dbReference>
<keyword evidence="13 15" id="KW-0811">Translocation</keyword>
<dbReference type="CDD" id="cd18803">
    <property type="entry name" value="SF2_C_secA"/>
    <property type="match status" value="1"/>
</dbReference>
<comment type="cofactor">
    <cofactor evidence="1">
        <name>Zn(2+)</name>
        <dbReference type="ChEBI" id="CHEBI:29105"/>
    </cofactor>
</comment>
<evidence type="ECO:0000259" key="19">
    <source>
        <dbReference type="PROSITE" id="PS51196"/>
    </source>
</evidence>
<dbReference type="PROSITE" id="PS51196">
    <property type="entry name" value="SECA_MOTOR_DEAD"/>
    <property type="match status" value="1"/>
</dbReference>
<dbReference type="PANTHER" id="PTHR30612:SF0">
    <property type="entry name" value="CHLOROPLAST PROTEIN-TRANSPORTING ATPASE"/>
    <property type="match status" value="1"/>
</dbReference>
<dbReference type="SUPFAM" id="SSF52540">
    <property type="entry name" value="P-loop containing nucleoside triphosphate hydrolases"/>
    <property type="match status" value="2"/>
</dbReference>
<evidence type="ECO:0000256" key="6">
    <source>
        <dbReference type="ARBA" id="ARBA00022490"/>
    </source>
</evidence>
<evidence type="ECO:0000259" key="18">
    <source>
        <dbReference type="PROSITE" id="PS51194"/>
    </source>
</evidence>
<dbReference type="GO" id="GO:0005886">
    <property type="term" value="C:plasma membrane"/>
    <property type="evidence" value="ECO:0007669"/>
    <property type="project" value="UniProtKB-SubCell"/>
</dbReference>
<dbReference type="Pfam" id="PF01043">
    <property type="entry name" value="SecA_PP_bind"/>
    <property type="match status" value="1"/>
</dbReference>
<dbReference type="GO" id="GO:0005524">
    <property type="term" value="F:ATP binding"/>
    <property type="evidence" value="ECO:0007669"/>
    <property type="project" value="UniProtKB-UniRule"/>
</dbReference>
<dbReference type="SMART" id="SM00958">
    <property type="entry name" value="SecA_PP_bind"/>
    <property type="match status" value="1"/>
</dbReference>
<feature type="binding site" evidence="15">
    <location>
        <begin position="125"/>
        <end position="129"/>
    </location>
    <ligand>
        <name>ATP</name>
        <dbReference type="ChEBI" id="CHEBI:30616"/>
    </ligand>
</feature>
<dbReference type="GO" id="GO:0017038">
    <property type="term" value="P:protein import"/>
    <property type="evidence" value="ECO:0007669"/>
    <property type="project" value="InterPro"/>
</dbReference>
<dbReference type="InterPro" id="IPR036670">
    <property type="entry name" value="SecA_X-link_sf"/>
</dbReference>
<dbReference type="InterPro" id="IPR011130">
    <property type="entry name" value="SecA_preprotein_X-link_dom"/>
</dbReference>
<feature type="compositionally biased region" description="Basic and acidic residues" evidence="16">
    <location>
        <begin position="937"/>
        <end position="948"/>
    </location>
</feature>
<dbReference type="Pfam" id="PF07516">
    <property type="entry name" value="SecA_SW"/>
    <property type="match status" value="1"/>
</dbReference>
<evidence type="ECO:0000256" key="12">
    <source>
        <dbReference type="ARBA" id="ARBA00022967"/>
    </source>
</evidence>
<dbReference type="HAMAP" id="MF_01382">
    <property type="entry name" value="SecA"/>
    <property type="match status" value="1"/>
</dbReference>
<dbReference type="InterPro" id="IPR011116">
    <property type="entry name" value="SecA_Wing/Scaffold"/>
</dbReference>
<dbReference type="InterPro" id="IPR014018">
    <property type="entry name" value="SecA_motor_DEAD"/>
</dbReference>
<dbReference type="InterPro" id="IPR001650">
    <property type="entry name" value="Helicase_C-like"/>
</dbReference>
<dbReference type="Gene3D" id="3.40.50.300">
    <property type="entry name" value="P-loop containing nucleotide triphosphate hydrolases"/>
    <property type="match status" value="2"/>
</dbReference>
<dbReference type="InterPro" id="IPR000185">
    <property type="entry name" value="SecA"/>
</dbReference>
<comment type="subcellular location">
    <subcellularLocation>
        <location evidence="15">Cell membrane</location>
        <topology evidence="15">Peripheral membrane protein</topology>
        <orientation evidence="15">Cytoplasmic side</orientation>
    </subcellularLocation>
    <subcellularLocation>
        <location evidence="15">Cytoplasm</location>
    </subcellularLocation>
    <subcellularLocation>
        <location evidence="2">Membrane</location>
        <topology evidence="2">Peripheral membrane protein</topology>
    </subcellularLocation>
    <text evidence="15">Distribution is 50-50.</text>
</comment>
<reference evidence="20" key="1">
    <citation type="journal article" date="2015" name="Nature">
        <title>rRNA introns, odd ribosomes, and small enigmatic genomes across a large radiation of phyla.</title>
        <authorList>
            <person name="Brown C.T."/>
            <person name="Hug L.A."/>
            <person name="Thomas B.C."/>
            <person name="Sharon I."/>
            <person name="Castelle C.J."/>
            <person name="Singh A."/>
            <person name="Wilkins M.J."/>
            <person name="Williams K.H."/>
            <person name="Banfield J.F."/>
        </authorList>
    </citation>
    <scope>NUCLEOTIDE SEQUENCE [LARGE SCALE GENOMIC DNA]</scope>
</reference>
<dbReference type="InterPro" id="IPR014001">
    <property type="entry name" value="Helicase_ATP-bd"/>
</dbReference>
<dbReference type="Gene3D" id="1.10.3060.10">
    <property type="entry name" value="Helical scaffold and wing domains of SecA"/>
    <property type="match status" value="1"/>
</dbReference>
<feature type="region of interest" description="Disordered" evidence="16">
    <location>
        <begin position="936"/>
        <end position="957"/>
    </location>
</feature>
<evidence type="ECO:0000256" key="4">
    <source>
        <dbReference type="ARBA" id="ARBA00022448"/>
    </source>
</evidence>
<feature type="domain" description="Helicase ATP-binding" evidence="17">
    <location>
        <begin position="109"/>
        <end position="289"/>
    </location>
</feature>
<dbReference type="GO" id="GO:0043952">
    <property type="term" value="P:protein transport by the Sec complex"/>
    <property type="evidence" value="ECO:0007669"/>
    <property type="project" value="TreeGrafter"/>
</dbReference>
<feature type="domain" description="SecA family profile" evidence="19">
    <location>
        <begin position="1"/>
        <end position="632"/>
    </location>
</feature>
<keyword evidence="12 15" id="KW-1278">Translocase</keyword>
<dbReference type="Pfam" id="PF02810">
    <property type="entry name" value="SEC-C"/>
    <property type="match status" value="1"/>
</dbReference>
<evidence type="ECO:0000256" key="9">
    <source>
        <dbReference type="ARBA" id="ARBA00022833"/>
    </source>
</evidence>
<accession>A0A0G0K6K3</accession>
<comment type="function">
    <text evidence="15">Part of the Sec protein translocase complex. Interacts with the SecYEG preprotein conducting channel. Has a central role in coupling the hydrolysis of ATP to the transfer of proteins into and across the cell membrane, serving as an ATP-driven molecular motor driving the stepwise translocation of polypeptide chains across the membrane.</text>
</comment>
<dbReference type="FunFam" id="3.90.1440.10:FF:000002">
    <property type="entry name" value="Protein translocase subunit SecA"/>
    <property type="match status" value="1"/>
</dbReference>
<evidence type="ECO:0000313" key="21">
    <source>
        <dbReference type="Proteomes" id="UP000034852"/>
    </source>
</evidence>
<name>A0A0G0K6K3_9BACT</name>
<comment type="subunit">
    <text evidence="15">Monomer and homodimer. Part of the essential Sec protein translocation apparatus which comprises SecA, SecYEG and auxiliary proteins SecDF. Other proteins may also be involved.</text>
</comment>
<organism evidence="20 21">
    <name type="scientific">candidate division WS6 bacterium GW2011_GWA2_37_6</name>
    <dbReference type="NCBI Taxonomy" id="1619087"/>
    <lineage>
        <taxon>Bacteria</taxon>
        <taxon>Candidatus Dojkabacteria</taxon>
    </lineage>
</organism>
<comment type="caution">
    <text evidence="20">The sequence shown here is derived from an EMBL/GenBank/DDBJ whole genome shotgun (WGS) entry which is preliminary data.</text>
</comment>
<dbReference type="InterPro" id="IPR011115">
    <property type="entry name" value="SecA_DEAD"/>
</dbReference>
<dbReference type="InterPro" id="IPR036266">
    <property type="entry name" value="SecA_Wing/Scaffold_sf"/>
</dbReference>
<dbReference type="SUPFAM" id="SSF81767">
    <property type="entry name" value="Pre-protein crosslinking domain of SecA"/>
    <property type="match status" value="1"/>
</dbReference>
<keyword evidence="14 15" id="KW-0472">Membrane</keyword>
<dbReference type="PROSITE" id="PS51194">
    <property type="entry name" value="HELICASE_CTER"/>
    <property type="match status" value="1"/>
</dbReference>
<dbReference type="EC" id="7.4.2.8" evidence="15"/>
<dbReference type="FunFam" id="3.40.50.300:FF:000429">
    <property type="entry name" value="Preprotein translocase subunit SecA"/>
    <property type="match status" value="1"/>
</dbReference>
<dbReference type="GO" id="GO:0008564">
    <property type="term" value="F:protein-exporting ATPase activity"/>
    <property type="evidence" value="ECO:0007669"/>
    <property type="project" value="UniProtKB-EC"/>
</dbReference>
<dbReference type="PANTHER" id="PTHR30612">
    <property type="entry name" value="SECA INNER MEMBRANE COMPONENT OF SEC PROTEIN SECRETION SYSTEM"/>
    <property type="match status" value="1"/>
</dbReference>
<comment type="catalytic activity">
    <reaction evidence="15">
        <text>ATP + H2O + cellular proteinSide 1 = ADP + phosphate + cellular proteinSide 2.</text>
        <dbReference type="EC" id="7.4.2.8"/>
    </reaction>
</comment>
<evidence type="ECO:0000256" key="16">
    <source>
        <dbReference type="SAM" id="MobiDB-lite"/>
    </source>
</evidence>
<dbReference type="SUPFAM" id="SSF81886">
    <property type="entry name" value="Helical scaffold and wing domains of SecA"/>
    <property type="match status" value="1"/>
</dbReference>
<dbReference type="Pfam" id="PF21090">
    <property type="entry name" value="P-loop_SecA"/>
    <property type="match status" value="2"/>
</dbReference>
<feature type="binding site" evidence="15">
    <location>
        <position position="554"/>
    </location>
    <ligand>
        <name>ATP</name>
        <dbReference type="ChEBI" id="CHEBI:30616"/>
    </ligand>
</feature>
<dbReference type="Gene3D" id="3.90.1440.10">
    <property type="entry name" value="SecA, preprotein cross-linking domain"/>
    <property type="match status" value="1"/>
</dbReference>
<dbReference type="PROSITE" id="PS01312">
    <property type="entry name" value="SECA"/>
    <property type="match status" value="1"/>
</dbReference>
<comment type="similarity">
    <text evidence="3 15">Belongs to the SecA family.</text>
</comment>
<dbReference type="PATRIC" id="fig|1619087.5.peg.33"/>
<evidence type="ECO:0000256" key="2">
    <source>
        <dbReference type="ARBA" id="ARBA00004170"/>
    </source>
</evidence>
<evidence type="ECO:0000256" key="10">
    <source>
        <dbReference type="ARBA" id="ARBA00022840"/>
    </source>
</evidence>
<evidence type="ECO:0000259" key="17">
    <source>
        <dbReference type="PROSITE" id="PS51192"/>
    </source>
</evidence>
<dbReference type="PROSITE" id="PS51192">
    <property type="entry name" value="HELICASE_ATP_BIND_1"/>
    <property type="match status" value="1"/>
</dbReference>
<evidence type="ECO:0000256" key="7">
    <source>
        <dbReference type="ARBA" id="ARBA00022723"/>
    </source>
</evidence>
<feature type="domain" description="Helicase C-terminal" evidence="18">
    <location>
        <begin position="476"/>
        <end position="637"/>
    </location>
</feature>